<reference evidence="2" key="1">
    <citation type="submission" date="2022-11" db="UniProtKB">
        <authorList>
            <consortium name="WormBaseParasite"/>
        </authorList>
    </citation>
    <scope>IDENTIFICATION</scope>
</reference>
<protein>
    <submittedName>
        <fullName evidence="2">Major facilitator superfamily (MFS) profile domain-containing protein</fullName>
    </submittedName>
</protein>
<sequence>MNKESLNGTSEPLFTSIQQTWLFSVVAIGNLLATFVVTQLTRLLGGRITFTIYGAVSGIATILMPAAVALGFWPLIIIRMIQGAGAAITFAALSVIVDAWAPLKSTGFIISVISSYVQVGPMYTMPVASAFCGSSLGWQGTFYLQGCLTVISFLAFFIIYRDSPRLHPNVSEQESVIIEQDKDHTSSKHSPYIPYRKIFTDYTVYGLFFTAFANLLGQQIFLIFGAVYLNQILKLSVEGTGLAGLYANVACLFLKLIISPISDYAICINQKSRAIIITAISHLIFGAAFFVLAFIDENHQTLGEIMFILTILVSSLQSLGFIKTAQLWHWVFWIIGAIIIASIFVYAFTARTEPRSWTQQQQQKESTITEMPSQNVGINGMTAEEIEEALRNDLRFKV</sequence>
<evidence type="ECO:0000313" key="1">
    <source>
        <dbReference type="Proteomes" id="UP000887579"/>
    </source>
</evidence>
<proteinExistence type="predicted"/>
<organism evidence="1 2">
    <name type="scientific">Panagrolaimus sp. ES5</name>
    <dbReference type="NCBI Taxonomy" id="591445"/>
    <lineage>
        <taxon>Eukaryota</taxon>
        <taxon>Metazoa</taxon>
        <taxon>Ecdysozoa</taxon>
        <taxon>Nematoda</taxon>
        <taxon>Chromadorea</taxon>
        <taxon>Rhabditida</taxon>
        <taxon>Tylenchina</taxon>
        <taxon>Panagrolaimomorpha</taxon>
        <taxon>Panagrolaimoidea</taxon>
        <taxon>Panagrolaimidae</taxon>
        <taxon>Panagrolaimus</taxon>
    </lineage>
</organism>
<name>A0AC34G4X5_9BILA</name>
<evidence type="ECO:0000313" key="2">
    <source>
        <dbReference type="WBParaSite" id="ES5_v2.g24688.t1"/>
    </source>
</evidence>
<dbReference type="WBParaSite" id="ES5_v2.g24688.t1">
    <property type="protein sequence ID" value="ES5_v2.g24688.t1"/>
    <property type="gene ID" value="ES5_v2.g24688"/>
</dbReference>
<accession>A0AC34G4X5</accession>
<dbReference type="Proteomes" id="UP000887579">
    <property type="component" value="Unplaced"/>
</dbReference>